<evidence type="ECO:0000256" key="2">
    <source>
        <dbReference type="PROSITE-ProRule" id="PRU00504"/>
    </source>
</evidence>
<evidence type="ECO:0000313" key="6">
    <source>
        <dbReference type="Proteomes" id="UP001174050"/>
    </source>
</evidence>
<evidence type="ECO:0000259" key="4">
    <source>
        <dbReference type="Pfam" id="PF25021"/>
    </source>
</evidence>
<accession>A0ABT7ZE15</accession>
<feature type="domain" description="Teneurin NHL" evidence="4">
    <location>
        <begin position="31"/>
        <end position="80"/>
    </location>
</feature>
<evidence type="ECO:0000313" key="5">
    <source>
        <dbReference type="EMBL" id="MDN3297266.1"/>
    </source>
</evidence>
<name>A0ABT7ZE15_9ACTN</name>
<comment type="caution">
    <text evidence="5">The sequence shown here is derived from an EMBL/GenBank/DDBJ whole genome shotgun (WGS) entry which is preliminary data.</text>
</comment>
<evidence type="ECO:0000256" key="1">
    <source>
        <dbReference type="ARBA" id="ARBA00022737"/>
    </source>
</evidence>
<sequence>MSTTDAEPTGGEKSAPPISTVAGTGIGGFEGDDGPAVSAQLNYPYGIALDSTGTLYFSDHGNHRVRKVTADGTISTIAGTGTAGYRGDDGPATSAQLNWPRDVAVDGAGTVYIVDSSNNRVRRIAADGTISTVAGTGKAGFGGDGGLATSAQLNVPFGLAVDSTGALYIAEYNSHRVRRITADGKITTVAGTGTAGSKGDGGPAVSAQLNRPQALAVDDTGNLYIADSNNHRVRKVAADGTISTVAGTGTAGFDGDDGPATSAQL</sequence>
<proteinExistence type="predicted"/>
<dbReference type="Pfam" id="PF01436">
    <property type="entry name" value="NHL"/>
    <property type="match status" value="2"/>
</dbReference>
<dbReference type="SUPFAM" id="SSF101898">
    <property type="entry name" value="NHL repeat"/>
    <property type="match status" value="1"/>
</dbReference>
<dbReference type="InterPro" id="IPR011042">
    <property type="entry name" value="6-blade_b-propeller_TolB-like"/>
</dbReference>
<organism evidence="5 6">
    <name type="scientific">Streptomyces ficellus</name>
    <dbReference type="NCBI Taxonomy" id="1977088"/>
    <lineage>
        <taxon>Bacteria</taxon>
        <taxon>Bacillati</taxon>
        <taxon>Actinomycetota</taxon>
        <taxon>Actinomycetes</taxon>
        <taxon>Kitasatosporales</taxon>
        <taxon>Streptomycetaceae</taxon>
        <taxon>Streptomyces</taxon>
    </lineage>
</organism>
<feature type="repeat" description="NHL" evidence="2">
    <location>
        <begin position="40"/>
        <end position="71"/>
    </location>
</feature>
<dbReference type="PROSITE" id="PS51125">
    <property type="entry name" value="NHL"/>
    <property type="match status" value="3"/>
</dbReference>
<feature type="repeat" description="NHL" evidence="2">
    <location>
        <begin position="96"/>
        <end position="127"/>
    </location>
</feature>
<feature type="domain" description="Teneurin NHL" evidence="4">
    <location>
        <begin position="87"/>
        <end position="136"/>
    </location>
</feature>
<dbReference type="PANTHER" id="PTHR46388">
    <property type="entry name" value="NHL REPEAT-CONTAINING PROTEIN 2"/>
    <property type="match status" value="1"/>
</dbReference>
<protein>
    <submittedName>
        <fullName evidence="5">SMP-30/gluconolactonase/LRE family protein</fullName>
    </submittedName>
</protein>
<dbReference type="InterPro" id="IPR001258">
    <property type="entry name" value="NHL_repeat"/>
</dbReference>
<dbReference type="InterPro" id="IPR056822">
    <property type="entry name" value="TEN_NHL"/>
</dbReference>
<keyword evidence="1" id="KW-0677">Repeat</keyword>
<evidence type="ECO:0000256" key="3">
    <source>
        <dbReference type="SAM" id="MobiDB-lite"/>
    </source>
</evidence>
<feature type="non-terminal residue" evidence="5">
    <location>
        <position position="265"/>
    </location>
</feature>
<gene>
    <name evidence="5" type="ORF">QWM81_25140</name>
</gene>
<dbReference type="RefSeq" id="WP_290114628.1">
    <property type="nucleotide sequence ID" value="NZ_JAUEPL010000047.1"/>
</dbReference>
<reference evidence="5" key="1">
    <citation type="submission" date="2023-06" db="EMBL/GenBank/DDBJ databases">
        <title>WGS-Sequencing of Streptomyces ficellus isolate 21 collected from sand in Gara Djebilet Iron Mine in Algeria.</title>
        <authorList>
            <person name="Zegers G.P."/>
            <person name="Gomez A."/>
            <person name="Gueddou A."/>
            <person name="Zahara A.F."/>
            <person name="Worth M."/>
            <person name="Sevigny J.L."/>
            <person name="Tisa L."/>
        </authorList>
    </citation>
    <scope>NUCLEOTIDE SEQUENCE</scope>
    <source>
        <strain evidence="5">AS11</strain>
    </source>
</reference>
<dbReference type="Pfam" id="PF25021">
    <property type="entry name" value="TEN_NHL"/>
    <property type="match status" value="2"/>
</dbReference>
<dbReference type="EMBL" id="JAUEPL010000047">
    <property type="protein sequence ID" value="MDN3297266.1"/>
    <property type="molecule type" value="Genomic_DNA"/>
</dbReference>
<dbReference type="PANTHER" id="PTHR46388:SF2">
    <property type="entry name" value="NHL REPEAT-CONTAINING PROTEIN 2"/>
    <property type="match status" value="1"/>
</dbReference>
<feature type="region of interest" description="Disordered" evidence="3">
    <location>
        <begin position="1"/>
        <end position="33"/>
    </location>
</feature>
<feature type="repeat" description="NHL" evidence="2">
    <location>
        <begin position="208"/>
        <end position="239"/>
    </location>
</feature>
<dbReference type="Gene3D" id="2.120.10.30">
    <property type="entry name" value="TolB, C-terminal domain"/>
    <property type="match status" value="3"/>
</dbReference>
<keyword evidence="6" id="KW-1185">Reference proteome</keyword>
<dbReference type="Proteomes" id="UP001174050">
    <property type="component" value="Unassembled WGS sequence"/>
</dbReference>